<dbReference type="Gene3D" id="2.180.10.10">
    <property type="entry name" value="RHS repeat-associated core"/>
    <property type="match status" value="1"/>
</dbReference>
<keyword evidence="2" id="KW-1185">Reference proteome</keyword>
<dbReference type="PROSITE" id="PS51257">
    <property type="entry name" value="PROKAR_LIPOPROTEIN"/>
    <property type="match status" value="1"/>
</dbReference>
<gene>
    <name evidence="1" type="ORF">ACFFGA_05640</name>
</gene>
<reference evidence="1 2" key="1">
    <citation type="submission" date="2024-09" db="EMBL/GenBank/DDBJ databases">
        <authorList>
            <person name="Sun Q."/>
            <person name="Mori K."/>
        </authorList>
    </citation>
    <scope>NUCLEOTIDE SEQUENCE [LARGE SCALE GENOMIC DNA]</scope>
    <source>
        <strain evidence="1 2">NCAIM B.02481</strain>
    </source>
</reference>
<dbReference type="Proteomes" id="UP001589832">
    <property type="component" value="Unassembled WGS sequence"/>
</dbReference>
<sequence length="285" mass="32431">MKNLFLCAIALMVFSCSSDSSDDDGGSASGNGTKIKTIKKIGTNGIVEQTTSYEYNSEGNVSRLLFENVYGETTDTSFEYDSNDRMISFTEVKVDAWDDIRTEIDYLEYEGDVVVKICQDITYENTTSSFDQPEVDKIEFEYNDSNQNVSLFTHFYQEDAEFSTCDDVSSVSNTEEMEFDANGNMTRYENSDYFWSPSYLTYNYDDKNHPLKNVKPDAFRKLIGASSVNNINSANEYNAESNELIGTISFSYTYNASNYPTVMERTYTSEGSSAGQTIRYEYTYY</sequence>
<protein>
    <recommendedName>
        <fullName evidence="3">YD repeat-containing protein</fullName>
    </recommendedName>
</protein>
<evidence type="ECO:0000313" key="1">
    <source>
        <dbReference type="EMBL" id="MFC0604026.1"/>
    </source>
</evidence>
<dbReference type="RefSeq" id="WP_386060928.1">
    <property type="nucleotide sequence ID" value="NZ_JBHLTQ010000002.1"/>
</dbReference>
<organism evidence="1 2">
    <name type="scientific">Winogradskyella pulchriflava</name>
    <dbReference type="NCBI Taxonomy" id="1110688"/>
    <lineage>
        <taxon>Bacteria</taxon>
        <taxon>Pseudomonadati</taxon>
        <taxon>Bacteroidota</taxon>
        <taxon>Flavobacteriia</taxon>
        <taxon>Flavobacteriales</taxon>
        <taxon>Flavobacteriaceae</taxon>
        <taxon>Winogradskyella</taxon>
    </lineage>
</organism>
<accession>A0ABV6Q707</accession>
<dbReference type="EMBL" id="JBHLTQ010000002">
    <property type="protein sequence ID" value="MFC0604026.1"/>
    <property type="molecule type" value="Genomic_DNA"/>
</dbReference>
<name>A0ABV6Q707_9FLAO</name>
<evidence type="ECO:0008006" key="3">
    <source>
        <dbReference type="Google" id="ProtNLM"/>
    </source>
</evidence>
<proteinExistence type="predicted"/>
<evidence type="ECO:0000313" key="2">
    <source>
        <dbReference type="Proteomes" id="UP001589832"/>
    </source>
</evidence>
<comment type="caution">
    <text evidence="1">The sequence shown here is derived from an EMBL/GenBank/DDBJ whole genome shotgun (WGS) entry which is preliminary data.</text>
</comment>